<dbReference type="PROSITE" id="PS51635">
    <property type="entry name" value="PNPLA"/>
    <property type="match status" value="1"/>
</dbReference>
<comment type="similarity">
    <text evidence="1">Belongs to the patatin family.</text>
</comment>
<accession>A0AAQ3PIM9</accession>
<proteinExistence type="inferred from homology"/>
<reference evidence="7 8" key="1">
    <citation type="submission" date="2024-02" db="EMBL/GenBank/DDBJ databases">
        <title>High-quality chromosome-scale genome assembly of Pensacola bahiagrass (Paspalum notatum Flugge var. saurae).</title>
        <authorList>
            <person name="Vega J.M."/>
            <person name="Podio M."/>
            <person name="Orjuela J."/>
            <person name="Siena L.A."/>
            <person name="Pessino S.C."/>
            <person name="Combes M.C."/>
            <person name="Mariac C."/>
            <person name="Albertini E."/>
            <person name="Pupilli F."/>
            <person name="Ortiz J.P.A."/>
            <person name="Leblanc O."/>
        </authorList>
    </citation>
    <scope>NUCLEOTIDE SEQUENCE [LARGE SCALE GENOMIC DNA]</scope>
    <source>
        <strain evidence="7">R1</strain>
        <tissue evidence="7">Leaf</tissue>
    </source>
</reference>
<sequence length="115" mass="12616">MASGCTAPPPSEGRFITVLSIDGGGISGPIPATVDHLLSGGQAAGGRPRRTHRRLLRRDRRRRRFAGTSTAALITAMLTAPDENKRPLFAAKDIGEFYLENGHNIFPQRKYYCCY</sequence>
<dbReference type="PANTHER" id="PTHR32176:SF120">
    <property type="entry name" value="PATATIN"/>
    <property type="match status" value="1"/>
</dbReference>
<dbReference type="SUPFAM" id="SSF52151">
    <property type="entry name" value="FabD/lysophospholipase-like"/>
    <property type="match status" value="1"/>
</dbReference>
<protein>
    <recommendedName>
        <fullName evidence="6">PNPLA domain-containing protein</fullName>
    </recommendedName>
</protein>
<dbReference type="AlphaFoldDB" id="A0AAQ3PIM9"/>
<comment type="caution">
    <text evidence="5">Lacks conserved residue(s) required for the propagation of feature annotation.</text>
</comment>
<keyword evidence="3" id="KW-0443">Lipid metabolism</keyword>
<name>A0AAQ3PIM9_PASNO</name>
<dbReference type="InterPro" id="IPR002641">
    <property type="entry name" value="PNPLA_dom"/>
</dbReference>
<evidence type="ECO:0000313" key="7">
    <source>
        <dbReference type="EMBL" id="WVZ50426.1"/>
    </source>
</evidence>
<evidence type="ECO:0000256" key="3">
    <source>
        <dbReference type="ARBA" id="ARBA00023098"/>
    </source>
</evidence>
<evidence type="ECO:0000259" key="6">
    <source>
        <dbReference type="PROSITE" id="PS51635"/>
    </source>
</evidence>
<evidence type="ECO:0000256" key="2">
    <source>
        <dbReference type="ARBA" id="ARBA00022821"/>
    </source>
</evidence>
<organism evidence="7 8">
    <name type="scientific">Paspalum notatum var. saurae</name>
    <dbReference type="NCBI Taxonomy" id="547442"/>
    <lineage>
        <taxon>Eukaryota</taxon>
        <taxon>Viridiplantae</taxon>
        <taxon>Streptophyta</taxon>
        <taxon>Embryophyta</taxon>
        <taxon>Tracheophyta</taxon>
        <taxon>Spermatophyta</taxon>
        <taxon>Magnoliopsida</taxon>
        <taxon>Liliopsida</taxon>
        <taxon>Poales</taxon>
        <taxon>Poaceae</taxon>
        <taxon>PACMAD clade</taxon>
        <taxon>Panicoideae</taxon>
        <taxon>Andropogonodae</taxon>
        <taxon>Paspaleae</taxon>
        <taxon>Paspalinae</taxon>
        <taxon>Paspalum</taxon>
    </lineage>
</organism>
<gene>
    <name evidence="7" type="ORF">U9M48_001679</name>
</gene>
<keyword evidence="2" id="KW-0611">Plant defense</keyword>
<dbReference type="GO" id="GO:0047372">
    <property type="term" value="F:monoacylglycerol lipase activity"/>
    <property type="evidence" value="ECO:0007669"/>
    <property type="project" value="TreeGrafter"/>
</dbReference>
<evidence type="ECO:0000256" key="5">
    <source>
        <dbReference type="PROSITE-ProRule" id="PRU01161"/>
    </source>
</evidence>
<dbReference type="GO" id="GO:0006629">
    <property type="term" value="P:lipid metabolic process"/>
    <property type="evidence" value="ECO:0007669"/>
    <property type="project" value="UniProtKB-KW"/>
</dbReference>
<feature type="domain" description="PNPLA" evidence="6">
    <location>
        <begin position="19"/>
        <end position="115"/>
    </location>
</feature>
<dbReference type="GO" id="GO:0004620">
    <property type="term" value="F:phospholipase activity"/>
    <property type="evidence" value="ECO:0007669"/>
    <property type="project" value="TreeGrafter"/>
</dbReference>
<evidence type="ECO:0000256" key="4">
    <source>
        <dbReference type="ARBA" id="ARBA00025642"/>
    </source>
</evidence>
<evidence type="ECO:0000256" key="1">
    <source>
        <dbReference type="ARBA" id="ARBA00010240"/>
    </source>
</evidence>
<keyword evidence="8" id="KW-1185">Reference proteome</keyword>
<evidence type="ECO:0000313" key="8">
    <source>
        <dbReference type="Proteomes" id="UP001341281"/>
    </source>
</evidence>
<dbReference type="GO" id="GO:0006952">
    <property type="term" value="P:defense response"/>
    <property type="evidence" value="ECO:0007669"/>
    <property type="project" value="UniProtKB-KW"/>
</dbReference>
<dbReference type="EMBL" id="CP144745">
    <property type="protein sequence ID" value="WVZ50426.1"/>
    <property type="molecule type" value="Genomic_DNA"/>
</dbReference>
<dbReference type="InterPro" id="IPR016035">
    <property type="entry name" value="Acyl_Trfase/lysoPLipase"/>
</dbReference>
<dbReference type="PANTHER" id="PTHR32176">
    <property type="entry name" value="XYLOSE ISOMERASE"/>
    <property type="match status" value="1"/>
</dbReference>
<dbReference type="Gene3D" id="3.40.1090.10">
    <property type="entry name" value="Cytosolic phospholipase A2 catalytic domain"/>
    <property type="match status" value="1"/>
</dbReference>
<comment type="function">
    <text evidence="4">Possesses non-specific lipolytic acyl hydrolase (LAH) activity. Hydrolyzes phospholipids as well as galactolipids. May play a role in disease resistance.</text>
</comment>
<feature type="short sequence motif" description="GXGXXG" evidence="5">
    <location>
        <begin position="23"/>
        <end position="28"/>
    </location>
</feature>
<dbReference type="Proteomes" id="UP001341281">
    <property type="component" value="Chromosome 01"/>
</dbReference>